<evidence type="ECO:0000256" key="1">
    <source>
        <dbReference type="SAM" id="MobiDB-lite"/>
    </source>
</evidence>
<evidence type="ECO:0000313" key="2">
    <source>
        <dbReference type="EMBL" id="RLN61604.1"/>
    </source>
</evidence>
<comment type="caution">
    <text evidence="2">The sequence shown here is derived from an EMBL/GenBank/DDBJ whole genome shotgun (WGS) entry which is preliminary data.</text>
</comment>
<feature type="compositionally biased region" description="Polar residues" evidence="1">
    <location>
        <begin position="15"/>
        <end position="24"/>
    </location>
</feature>
<accession>A0A3F2RQU2</accession>
<organism evidence="2 4">
    <name type="scientific">Phytophthora kernoviae</name>
    <dbReference type="NCBI Taxonomy" id="325452"/>
    <lineage>
        <taxon>Eukaryota</taxon>
        <taxon>Sar</taxon>
        <taxon>Stramenopiles</taxon>
        <taxon>Oomycota</taxon>
        <taxon>Peronosporomycetes</taxon>
        <taxon>Peronosporales</taxon>
        <taxon>Peronosporaceae</taxon>
        <taxon>Phytophthora</taxon>
    </lineage>
</organism>
<name>A0A3F2RQU2_9STRA</name>
<dbReference type="Proteomes" id="UP000277300">
    <property type="component" value="Unassembled WGS sequence"/>
</dbReference>
<evidence type="ECO:0000313" key="5">
    <source>
        <dbReference type="Proteomes" id="UP000284657"/>
    </source>
</evidence>
<gene>
    <name evidence="3" type="ORF">BBJ29_007859</name>
    <name evidence="2" type="ORF">BBP00_00005288</name>
</gene>
<dbReference type="EMBL" id="MBAD02000873">
    <property type="protein sequence ID" value="RLN61797.1"/>
    <property type="molecule type" value="Genomic_DNA"/>
</dbReference>
<protein>
    <submittedName>
        <fullName evidence="2">Uncharacterized protein</fullName>
    </submittedName>
</protein>
<dbReference type="EMBL" id="MBDO02000149">
    <property type="protein sequence ID" value="RLN61604.1"/>
    <property type="molecule type" value="Genomic_DNA"/>
</dbReference>
<dbReference type="Proteomes" id="UP000284657">
    <property type="component" value="Unassembled WGS sequence"/>
</dbReference>
<evidence type="ECO:0000313" key="3">
    <source>
        <dbReference type="EMBL" id="RLN61797.1"/>
    </source>
</evidence>
<feature type="region of interest" description="Disordered" evidence="1">
    <location>
        <begin position="1"/>
        <end position="38"/>
    </location>
</feature>
<proteinExistence type="predicted"/>
<dbReference type="AlphaFoldDB" id="A0A3F2RQU2"/>
<evidence type="ECO:0000313" key="4">
    <source>
        <dbReference type="Proteomes" id="UP000277300"/>
    </source>
</evidence>
<sequence length="142" mass="15410">MGQRPAPANNVAPLSPQSHDNPVPNTAPDIAIGDRDSGDDPLSVEIVAQTGFDPIAGTCKLTRRIGIPAEYITHVAALIYQQLLDGIEVSCREIDDVFKTQSPVYSNLLMSGPLLRDEVNGMYLELFDSKIMPFDMHTTGEA</sequence>
<reference evidence="4 5" key="1">
    <citation type="submission" date="2018-07" db="EMBL/GenBank/DDBJ databases">
        <title>Genome sequencing of oomycete isolates from Chile give support for New Zealand origin for Phytophthora kernoviae and make available the first Nothophytophthora sp. genome.</title>
        <authorList>
            <person name="Studholme D.J."/>
            <person name="Sanfuentes E."/>
            <person name="Panda P."/>
            <person name="Hill R."/>
            <person name="Sambles C."/>
            <person name="Grant M."/>
            <person name="Williams N.M."/>
            <person name="Mcdougal R.L."/>
        </authorList>
    </citation>
    <scope>NUCLEOTIDE SEQUENCE [LARGE SCALE GENOMIC DNA]</scope>
    <source>
        <strain evidence="2">Chile6</strain>
        <strain evidence="3">Chile7</strain>
    </source>
</reference>
<dbReference type="OrthoDB" id="144131at2759"/>